<dbReference type="PANTHER" id="PTHR47260:SF1">
    <property type="entry name" value="UPF0644 PROTEIN PB2B4.06"/>
    <property type="match status" value="1"/>
</dbReference>
<dbReference type="eggNOG" id="COG1607">
    <property type="taxonomic scope" value="Bacteria"/>
</dbReference>
<gene>
    <name evidence="2" type="ORF">HMPREF0072_0512</name>
</gene>
<evidence type="ECO:0000259" key="1">
    <source>
        <dbReference type="Pfam" id="PF03061"/>
    </source>
</evidence>
<feature type="domain" description="Thioesterase" evidence="1">
    <location>
        <begin position="110"/>
        <end position="194"/>
    </location>
</feature>
<dbReference type="EMBL" id="ABYO01000018">
    <property type="protein sequence ID" value="EEI86957.1"/>
    <property type="molecule type" value="Genomic_DNA"/>
</dbReference>
<protein>
    <submittedName>
        <fullName evidence="2">Thioesterase family protein</fullName>
    </submittedName>
</protein>
<dbReference type="InterPro" id="IPR052061">
    <property type="entry name" value="PTE-AB_protein"/>
</dbReference>
<dbReference type="Pfam" id="PF03061">
    <property type="entry name" value="4HBT"/>
    <property type="match status" value="1"/>
</dbReference>
<sequence>MPQARDLDRNLNQSTNCHELPENFRVFSFVYIYGRNLGIYSREINLIGRLVMNKKIAIQDTYGERFQYCWGCGPKNEEGLHLKSYPTEDGKQVVAKVKPAKAFTGGVPNNLFGGMIAMIFDCHGTASAAFFKHKSKGLELMEDTVIERFITAHLEIDFKKPTPMDEEVEVVASLEELGDRKAIVNMVLTCKDEVRAKAKMVAVAVKDNM</sequence>
<evidence type="ECO:0000313" key="3">
    <source>
        <dbReference type="Proteomes" id="UP000005984"/>
    </source>
</evidence>
<accession>C2BDU2</accession>
<organism evidence="2 3">
    <name type="scientific">Anaerococcus lactolyticus ATCC 51172</name>
    <dbReference type="NCBI Taxonomy" id="525254"/>
    <lineage>
        <taxon>Bacteria</taxon>
        <taxon>Bacillati</taxon>
        <taxon>Bacillota</taxon>
        <taxon>Tissierellia</taxon>
        <taxon>Tissierellales</taxon>
        <taxon>Peptoniphilaceae</taxon>
        <taxon>Anaerococcus</taxon>
    </lineage>
</organism>
<keyword evidence="3" id="KW-1185">Reference proteome</keyword>
<dbReference type="Gene3D" id="3.10.129.10">
    <property type="entry name" value="Hotdog Thioesterase"/>
    <property type="match status" value="1"/>
</dbReference>
<dbReference type="Proteomes" id="UP000005984">
    <property type="component" value="Unassembled WGS sequence"/>
</dbReference>
<comment type="caution">
    <text evidence="2">The sequence shown here is derived from an EMBL/GenBank/DDBJ whole genome shotgun (WGS) entry which is preliminary data.</text>
</comment>
<dbReference type="HOGENOM" id="CLU_089876_6_3_9"/>
<name>C2BDU2_9FIRM</name>
<proteinExistence type="predicted"/>
<evidence type="ECO:0000313" key="2">
    <source>
        <dbReference type="EMBL" id="EEI86957.1"/>
    </source>
</evidence>
<dbReference type="PANTHER" id="PTHR47260">
    <property type="entry name" value="UPF0644 PROTEIN PB2B4.06"/>
    <property type="match status" value="1"/>
</dbReference>
<dbReference type="SUPFAM" id="SSF54637">
    <property type="entry name" value="Thioesterase/thiol ester dehydrase-isomerase"/>
    <property type="match status" value="1"/>
</dbReference>
<dbReference type="AlphaFoldDB" id="C2BDU2"/>
<dbReference type="STRING" id="525254.HMPREF0072_0512"/>
<dbReference type="InterPro" id="IPR006683">
    <property type="entry name" value="Thioestr_dom"/>
</dbReference>
<reference evidence="2 3" key="1">
    <citation type="submission" date="2008-10" db="EMBL/GenBank/DDBJ databases">
        <authorList>
            <person name="Qin X."/>
            <person name="Bachman B."/>
            <person name="Battles P."/>
            <person name="Bell A."/>
            <person name="Bess C."/>
            <person name="Bickham C."/>
            <person name="Chaboub L."/>
            <person name="Chen D."/>
            <person name="Coyle M."/>
            <person name="Deiros D.R."/>
            <person name="Dinh H."/>
            <person name="Forbes L."/>
            <person name="Fowler G."/>
            <person name="Francisco L."/>
            <person name="Fu Q."/>
            <person name="Gubbala S."/>
            <person name="Hale W."/>
            <person name="Han Y."/>
            <person name="Hemphill L."/>
            <person name="Highlander S.K."/>
            <person name="Hirani K."/>
            <person name="Hogues M."/>
            <person name="Jackson L."/>
            <person name="Jakkamsetti A."/>
            <person name="Javaid M."/>
            <person name="Jiang H."/>
            <person name="Korchina V."/>
            <person name="Kovar C."/>
            <person name="Lara F."/>
            <person name="Lee S."/>
            <person name="Mata R."/>
            <person name="Mathew T."/>
            <person name="Moen C."/>
            <person name="Morales K."/>
            <person name="Munidasa M."/>
            <person name="Nazareth L."/>
            <person name="Ngo R."/>
            <person name="Nguyen L."/>
            <person name="Okwuonu G."/>
            <person name="Ongeri F."/>
            <person name="Patil S."/>
            <person name="Petrosino J."/>
            <person name="Pham C."/>
            <person name="Pham P."/>
            <person name="Pu L.-L."/>
            <person name="Puazo M."/>
            <person name="Raj R."/>
            <person name="Reid J."/>
            <person name="Rouhana J."/>
            <person name="Saada N."/>
            <person name="Shang Y."/>
            <person name="Simmons D."/>
            <person name="Thornton R."/>
            <person name="Warren J."/>
            <person name="Weissenberger G."/>
            <person name="Zhang J."/>
            <person name="Zhang L."/>
            <person name="Zhou C."/>
            <person name="Zhu D."/>
            <person name="Muzny D."/>
            <person name="Worley K."/>
            <person name="Gibbs R."/>
        </authorList>
    </citation>
    <scope>NUCLEOTIDE SEQUENCE [LARGE SCALE GENOMIC DNA]</scope>
    <source>
        <strain evidence="2 3">ATCC 51172</strain>
    </source>
</reference>
<dbReference type="InterPro" id="IPR029069">
    <property type="entry name" value="HotDog_dom_sf"/>
</dbReference>